<proteinExistence type="predicted"/>
<dbReference type="SMART" id="SM00028">
    <property type="entry name" value="TPR"/>
    <property type="match status" value="4"/>
</dbReference>
<keyword evidence="1" id="KW-0677">Repeat</keyword>
<dbReference type="GO" id="GO:0009279">
    <property type="term" value="C:cell outer membrane"/>
    <property type="evidence" value="ECO:0007669"/>
    <property type="project" value="TreeGrafter"/>
</dbReference>
<accession>A0AA43GYP3</accession>
<feature type="repeat" description="TPR" evidence="3">
    <location>
        <begin position="93"/>
        <end position="126"/>
    </location>
</feature>
<reference evidence="4 5" key="1">
    <citation type="journal article" date="2023" name="J. Phycol.">
        <title>Chrysosporum ovalisporum is synonymous with the true-branching cyanobacterium Umezakia natans (Nostocales/Aphanizomenonaceae).</title>
        <authorList>
            <person name="McGregor G.B."/>
            <person name="Sendall B.C."/>
            <person name="Niiyama Y."/>
            <person name="Tuji A."/>
            <person name="Willis A."/>
        </authorList>
    </citation>
    <scope>NUCLEOTIDE SEQUENCE [LARGE SCALE GENOMIC DNA]</scope>
    <source>
        <strain evidence="4 5">FSS-62</strain>
    </source>
</reference>
<evidence type="ECO:0000256" key="3">
    <source>
        <dbReference type="PROSITE-ProRule" id="PRU00339"/>
    </source>
</evidence>
<feature type="repeat" description="TPR" evidence="3">
    <location>
        <begin position="127"/>
        <end position="160"/>
    </location>
</feature>
<gene>
    <name evidence="4" type="ORF">NWP23_07205</name>
</gene>
<evidence type="ECO:0000313" key="4">
    <source>
        <dbReference type="EMBL" id="MDH6063560.1"/>
    </source>
</evidence>
<feature type="repeat" description="TPR" evidence="3">
    <location>
        <begin position="59"/>
        <end position="92"/>
    </location>
</feature>
<evidence type="ECO:0000256" key="2">
    <source>
        <dbReference type="ARBA" id="ARBA00022803"/>
    </source>
</evidence>
<dbReference type="SUPFAM" id="SSF48452">
    <property type="entry name" value="TPR-like"/>
    <property type="match status" value="1"/>
</dbReference>
<evidence type="ECO:0000313" key="5">
    <source>
        <dbReference type="Proteomes" id="UP001159370"/>
    </source>
</evidence>
<evidence type="ECO:0000256" key="1">
    <source>
        <dbReference type="ARBA" id="ARBA00022737"/>
    </source>
</evidence>
<dbReference type="Pfam" id="PF13414">
    <property type="entry name" value="TPR_11"/>
    <property type="match status" value="2"/>
</dbReference>
<dbReference type="InterPro" id="IPR019734">
    <property type="entry name" value="TPR_rpt"/>
</dbReference>
<sequence length="213" mass="23900">MVVKTKNTQFARLLRIIPSTVLGIFIVLAQLQVVAAMCNTNQCDVSNSGKWKQGKQLQTRNYFFEGIEKLEQGQYQGAIADFSEVLKIDPEFFKAYFLRGFARGSLEDHKGAIADYTQAIKLNPNDADIYHNRGFARGGLGDYKGAIADYTQAIKLNPSHAKAYVARGISRLGLGNKQGAIADFNQAAKLFQEQEDEEYYELTLELIRYIQSL</sequence>
<dbReference type="EMBL" id="JANQDL010000049">
    <property type="protein sequence ID" value="MDH6063560.1"/>
    <property type="molecule type" value="Genomic_DNA"/>
</dbReference>
<protein>
    <submittedName>
        <fullName evidence="4">Tetratricopeptide repeat protein</fullName>
    </submittedName>
</protein>
<dbReference type="PROSITE" id="PS50293">
    <property type="entry name" value="TPR_REGION"/>
    <property type="match status" value="1"/>
</dbReference>
<keyword evidence="2 3" id="KW-0802">TPR repeat</keyword>
<dbReference type="PANTHER" id="PTHR44858">
    <property type="entry name" value="TETRATRICOPEPTIDE REPEAT PROTEIN 6"/>
    <property type="match status" value="1"/>
</dbReference>
<dbReference type="AlphaFoldDB" id="A0AA43GYP3"/>
<dbReference type="Proteomes" id="UP001159370">
    <property type="component" value="Unassembled WGS sequence"/>
</dbReference>
<dbReference type="InterPro" id="IPR050498">
    <property type="entry name" value="Ycf3"/>
</dbReference>
<dbReference type="PROSITE" id="PS50005">
    <property type="entry name" value="TPR"/>
    <property type="match status" value="3"/>
</dbReference>
<dbReference type="InterPro" id="IPR011990">
    <property type="entry name" value="TPR-like_helical_dom_sf"/>
</dbReference>
<dbReference type="GO" id="GO:0046813">
    <property type="term" value="P:receptor-mediated virion attachment to host cell"/>
    <property type="evidence" value="ECO:0007669"/>
    <property type="project" value="TreeGrafter"/>
</dbReference>
<organism evidence="4 5">
    <name type="scientific">Umezakia ovalisporum FSS-62</name>
    <dbReference type="NCBI Taxonomy" id="2971776"/>
    <lineage>
        <taxon>Bacteria</taxon>
        <taxon>Bacillati</taxon>
        <taxon>Cyanobacteriota</taxon>
        <taxon>Cyanophyceae</taxon>
        <taxon>Nostocales</taxon>
        <taxon>Nodulariaceae</taxon>
        <taxon>Umezakia</taxon>
    </lineage>
</organism>
<dbReference type="Gene3D" id="1.25.40.10">
    <property type="entry name" value="Tetratricopeptide repeat domain"/>
    <property type="match status" value="2"/>
</dbReference>
<dbReference type="PANTHER" id="PTHR44858:SF1">
    <property type="entry name" value="UDP-N-ACETYLGLUCOSAMINE--PEPTIDE N-ACETYLGLUCOSAMINYLTRANSFERASE SPINDLY-RELATED"/>
    <property type="match status" value="1"/>
</dbReference>
<comment type="caution">
    <text evidence="4">The sequence shown here is derived from an EMBL/GenBank/DDBJ whole genome shotgun (WGS) entry which is preliminary data.</text>
</comment>
<dbReference type="RefSeq" id="WP_280700586.1">
    <property type="nucleotide sequence ID" value="NZ_JANQDL010000049.1"/>
</dbReference>
<name>A0AA43GYP3_9CYAN</name>